<dbReference type="GO" id="GO:0005829">
    <property type="term" value="C:cytosol"/>
    <property type="evidence" value="ECO:0007669"/>
    <property type="project" value="TreeGrafter"/>
</dbReference>
<feature type="region of interest" description="Disordered" evidence="2">
    <location>
        <begin position="99"/>
        <end position="145"/>
    </location>
</feature>
<dbReference type="PANTHER" id="PTHR10840">
    <property type="entry name" value="PROGRAMMED CELL DEATH PROTEIN 5"/>
    <property type="match status" value="1"/>
</dbReference>
<dbReference type="InterPro" id="IPR036883">
    <property type="entry name" value="PDCD5-like_sf"/>
</dbReference>
<feature type="compositionally biased region" description="Polar residues" evidence="2">
    <location>
        <begin position="103"/>
        <end position="123"/>
    </location>
</feature>
<dbReference type="Proteomes" id="UP000053392">
    <property type="component" value="Unassembled WGS sequence"/>
</dbReference>
<dbReference type="FunFam" id="1.10.8.140:FF:000005">
    <property type="entry name" value="Unplaced genomic scaffold supercont2.21, whole genome shotgun sequence"/>
    <property type="match status" value="1"/>
</dbReference>
<dbReference type="OrthoDB" id="10252486at2759"/>
<evidence type="ECO:0000256" key="2">
    <source>
        <dbReference type="SAM" id="MobiDB-lite"/>
    </source>
</evidence>
<dbReference type="HOGENOM" id="CLU_122978_2_1_1"/>
<dbReference type="InterPro" id="IPR002836">
    <property type="entry name" value="PDCD5-like"/>
</dbReference>
<feature type="compositionally biased region" description="Low complexity" evidence="2">
    <location>
        <begin position="1"/>
        <end position="20"/>
    </location>
</feature>
<dbReference type="SUPFAM" id="SSF46950">
    <property type="entry name" value="Double-stranded DNA-binding domain"/>
    <property type="match status" value="1"/>
</dbReference>
<organism evidence="3 4">
    <name type="scientific">Cryptococcus deuterogattii Ram5</name>
    <dbReference type="NCBI Taxonomy" id="1296110"/>
    <lineage>
        <taxon>Eukaryota</taxon>
        <taxon>Fungi</taxon>
        <taxon>Dikarya</taxon>
        <taxon>Basidiomycota</taxon>
        <taxon>Agaricomycotina</taxon>
        <taxon>Tremellomycetes</taxon>
        <taxon>Tremellales</taxon>
        <taxon>Cryptococcaceae</taxon>
        <taxon>Cryptococcus</taxon>
        <taxon>Cryptococcus gattii species complex</taxon>
    </lineage>
</organism>
<dbReference type="Gene3D" id="1.10.8.140">
    <property type="entry name" value="PDCD5-like"/>
    <property type="match status" value="1"/>
</dbReference>
<evidence type="ECO:0000313" key="3">
    <source>
        <dbReference type="EMBL" id="KIR40022.1"/>
    </source>
</evidence>
<accession>A0A0D0T2T9</accession>
<evidence type="ECO:0000313" key="4">
    <source>
        <dbReference type="Proteomes" id="UP000053392"/>
    </source>
</evidence>
<reference evidence="3 4" key="1">
    <citation type="submission" date="2015-01" db="EMBL/GenBank/DDBJ databases">
        <title>The Genome Sequence of Cryptococcus gattii Ram5.</title>
        <authorList>
            <consortium name="The Broad Institute Genomics Platform"/>
            <person name="Cuomo C."/>
            <person name="Litvintseva A."/>
            <person name="Chen Y."/>
            <person name="Heitman J."/>
            <person name="Sun S."/>
            <person name="Springer D."/>
            <person name="Dromer F."/>
            <person name="Young S."/>
            <person name="Zeng Q."/>
            <person name="Gargeya S."/>
            <person name="Abouelleil A."/>
            <person name="Alvarado L."/>
            <person name="Chapman S.B."/>
            <person name="Gainer-Dewar J."/>
            <person name="Goldberg J."/>
            <person name="Griggs A."/>
            <person name="Gujja S."/>
            <person name="Hansen M."/>
            <person name="Howarth C."/>
            <person name="Imamovic A."/>
            <person name="Larimer J."/>
            <person name="Murphy C."/>
            <person name="Naylor J."/>
            <person name="Pearson M."/>
            <person name="Priest M."/>
            <person name="Roberts A."/>
            <person name="Saif S."/>
            <person name="Shea T."/>
            <person name="Sykes S."/>
            <person name="Wortman J."/>
            <person name="Nusbaum C."/>
            <person name="Birren B."/>
        </authorList>
    </citation>
    <scope>NUCLEOTIDE SEQUENCE [LARGE SCALE GENOMIC DNA]</scope>
    <source>
        <strain evidence="3 4">Ram5</strain>
    </source>
</reference>
<dbReference type="Pfam" id="PF01984">
    <property type="entry name" value="dsDNA_bind"/>
    <property type="match status" value="1"/>
</dbReference>
<name>A0A0D0T2T9_9TREE</name>
<sequence length="145" mass="15574">MSGINLPPGLRPSSGPPQQGGQRGGPSPEEREAAEARARQQDEMKRTMIAAMLEPAARERLSRISLTRPQLAAQVETLLVNMGQQGQIRGQVSDEALKGLLEQVSNPAPAKSTSSVPQSSRTKTLGGGITIQRKRDDSDSDEYDL</sequence>
<dbReference type="PANTHER" id="PTHR10840:SF0">
    <property type="entry name" value="PROGRAMMED CELL DEATH PROTEIN 5"/>
    <property type="match status" value="1"/>
</dbReference>
<evidence type="ECO:0000256" key="1">
    <source>
        <dbReference type="ARBA" id="ARBA00010490"/>
    </source>
</evidence>
<comment type="similarity">
    <text evidence="1">Belongs to the PDCD5 family.</text>
</comment>
<proteinExistence type="inferred from homology"/>
<keyword evidence="4" id="KW-1185">Reference proteome</keyword>
<dbReference type="GO" id="GO:0003677">
    <property type="term" value="F:DNA binding"/>
    <property type="evidence" value="ECO:0007669"/>
    <property type="project" value="InterPro"/>
</dbReference>
<gene>
    <name evidence="3" type="ORF">I313_03943</name>
</gene>
<dbReference type="GO" id="GO:0005634">
    <property type="term" value="C:nucleus"/>
    <property type="evidence" value="ECO:0007669"/>
    <property type="project" value="TreeGrafter"/>
</dbReference>
<feature type="region of interest" description="Disordered" evidence="2">
    <location>
        <begin position="1"/>
        <end position="46"/>
    </location>
</feature>
<dbReference type="AlphaFoldDB" id="A0A0D0T2T9"/>
<feature type="compositionally biased region" description="Basic and acidic residues" evidence="2">
    <location>
        <begin position="28"/>
        <end position="46"/>
    </location>
</feature>
<dbReference type="EMBL" id="KN847904">
    <property type="protein sequence ID" value="KIR40022.1"/>
    <property type="molecule type" value="Genomic_DNA"/>
</dbReference>
<protein>
    <submittedName>
        <fullName evidence="3">Unplaced genomic scaffold supercont1.9, whole genome shotgun sequence</fullName>
    </submittedName>
</protein>